<evidence type="ECO:0000259" key="1">
    <source>
        <dbReference type="Pfam" id="PF19289"/>
    </source>
</evidence>
<sequence>MLHKILSALKQNNISAYLINENRNESVELFFIKKKLDLRRQKDVHHYNVTVYHDFDKNGIKMRGSSFAGIYSGMSDEEVYETIKKAYYAASFVCNPFYELPSGKKEELVNMDSSLSHNTLVETAGKMAEALFSEDIMEDTFLNSAELFTEKTTCHIMNSNGIDVSYEKYSVKGEFVVQCITPQDVETYQNFSYDELDTEALKEKVKQTLEMTKARAQAKSAPAAGEYTVLLSGRYVKDIFDYYIDRSSASMIYPKYSNYQVGSQVQGEDLSGELLTITLKAKDPYSSEGIPMINRPLLKDGILQTIHGNSRFSYYLGTKPTGIYHNFSVPSGTKSFSEMKTGKYLHVVNFSDFQMDTFSGHFAGEIRLAFLSDGGSVTPVTGGSINGSLLEAQKNLVFSKEKQIENGYEGPYAVKFEKVNVAGA</sequence>
<evidence type="ECO:0000313" key="3">
    <source>
        <dbReference type="Proteomes" id="UP000464314"/>
    </source>
</evidence>
<dbReference type="EMBL" id="CP048000">
    <property type="protein sequence ID" value="QHQ59404.1"/>
    <property type="molecule type" value="Genomic_DNA"/>
</dbReference>
<dbReference type="Pfam" id="PF19289">
    <property type="entry name" value="PmbA_TldD_3rd"/>
    <property type="match status" value="1"/>
</dbReference>
<feature type="domain" description="Metalloprotease TldD/E C-terminal" evidence="1">
    <location>
        <begin position="225"/>
        <end position="423"/>
    </location>
</feature>
<accession>A0A6P1TE24</accession>
<organism evidence="2 3">
    <name type="scientific">Anaerocolumna sedimenticola</name>
    <dbReference type="NCBI Taxonomy" id="2696063"/>
    <lineage>
        <taxon>Bacteria</taxon>
        <taxon>Bacillati</taxon>
        <taxon>Bacillota</taxon>
        <taxon>Clostridia</taxon>
        <taxon>Lachnospirales</taxon>
        <taxon>Lachnospiraceae</taxon>
        <taxon>Anaerocolumna</taxon>
    </lineage>
</organism>
<dbReference type="InterPro" id="IPR047657">
    <property type="entry name" value="PmbA"/>
</dbReference>
<name>A0A6P1TE24_9FIRM</name>
<keyword evidence="3" id="KW-1185">Reference proteome</keyword>
<dbReference type="AlphaFoldDB" id="A0A6P1TE24"/>
<dbReference type="InterPro" id="IPR036059">
    <property type="entry name" value="TldD/PmbA_sf"/>
</dbReference>
<dbReference type="Proteomes" id="UP000464314">
    <property type="component" value="Chromosome"/>
</dbReference>
<dbReference type="InterPro" id="IPR045569">
    <property type="entry name" value="Metalloprtase-TldD/E_C"/>
</dbReference>
<dbReference type="GO" id="GO:0005829">
    <property type="term" value="C:cytosol"/>
    <property type="evidence" value="ECO:0007669"/>
    <property type="project" value="TreeGrafter"/>
</dbReference>
<proteinExistence type="predicted"/>
<reference evidence="2 3" key="1">
    <citation type="submission" date="2020-01" db="EMBL/GenBank/DDBJ databases">
        <title>Genome analysis of Anaerocolumna sp. CBA3638.</title>
        <authorList>
            <person name="Kim J."/>
            <person name="Roh S.W."/>
        </authorList>
    </citation>
    <scope>NUCLEOTIDE SEQUENCE [LARGE SCALE GENOMIC DNA]</scope>
    <source>
        <strain evidence="2 3">CBA3638</strain>
    </source>
</reference>
<dbReference type="GO" id="GO:0008237">
    <property type="term" value="F:metallopeptidase activity"/>
    <property type="evidence" value="ECO:0007669"/>
    <property type="project" value="InterPro"/>
</dbReference>
<evidence type="ECO:0000313" key="2">
    <source>
        <dbReference type="EMBL" id="QHQ59404.1"/>
    </source>
</evidence>
<dbReference type="SUPFAM" id="SSF111283">
    <property type="entry name" value="Putative modulator of DNA gyrase, PmbA/TldD"/>
    <property type="match status" value="1"/>
</dbReference>
<dbReference type="PANTHER" id="PTHR43421:SF1">
    <property type="entry name" value="METALLOPROTEASE PMBA"/>
    <property type="match status" value="1"/>
</dbReference>
<gene>
    <name evidence="2" type="ORF">Ana3638_00155</name>
</gene>
<dbReference type="PANTHER" id="PTHR43421">
    <property type="entry name" value="METALLOPROTEASE PMBA"/>
    <property type="match status" value="1"/>
</dbReference>
<dbReference type="GO" id="GO:0006508">
    <property type="term" value="P:proteolysis"/>
    <property type="evidence" value="ECO:0007669"/>
    <property type="project" value="InterPro"/>
</dbReference>
<dbReference type="RefSeq" id="WP_161835963.1">
    <property type="nucleotide sequence ID" value="NZ_CP048000.1"/>
</dbReference>
<protein>
    <recommendedName>
        <fullName evidence="1">Metalloprotease TldD/E C-terminal domain-containing protein</fullName>
    </recommendedName>
</protein>
<dbReference type="KEGG" id="anr:Ana3638_00155"/>